<proteinExistence type="predicted"/>
<reference evidence="2 3" key="1">
    <citation type="journal article" date="2014" name="Agronomy (Basel)">
        <title>A Draft Genome Sequence for Ensete ventricosum, the Drought-Tolerant Tree Against Hunger.</title>
        <authorList>
            <person name="Harrison J."/>
            <person name="Moore K.A."/>
            <person name="Paszkiewicz K."/>
            <person name="Jones T."/>
            <person name="Grant M."/>
            <person name="Ambacheew D."/>
            <person name="Muzemil S."/>
            <person name="Studholme D.J."/>
        </authorList>
    </citation>
    <scope>NUCLEOTIDE SEQUENCE [LARGE SCALE GENOMIC DNA]</scope>
</reference>
<accession>A0A426XQN7</accession>
<evidence type="ECO:0000256" key="1">
    <source>
        <dbReference type="SAM" id="MobiDB-lite"/>
    </source>
</evidence>
<evidence type="ECO:0000313" key="2">
    <source>
        <dbReference type="EMBL" id="RRT41784.1"/>
    </source>
</evidence>
<feature type="region of interest" description="Disordered" evidence="1">
    <location>
        <begin position="1"/>
        <end position="39"/>
    </location>
</feature>
<dbReference type="AlphaFoldDB" id="A0A426XQN7"/>
<evidence type="ECO:0000313" key="3">
    <source>
        <dbReference type="Proteomes" id="UP000287651"/>
    </source>
</evidence>
<organism evidence="2 3">
    <name type="scientific">Ensete ventricosum</name>
    <name type="common">Abyssinian banana</name>
    <name type="synonym">Musa ensete</name>
    <dbReference type="NCBI Taxonomy" id="4639"/>
    <lineage>
        <taxon>Eukaryota</taxon>
        <taxon>Viridiplantae</taxon>
        <taxon>Streptophyta</taxon>
        <taxon>Embryophyta</taxon>
        <taxon>Tracheophyta</taxon>
        <taxon>Spermatophyta</taxon>
        <taxon>Magnoliopsida</taxon>
        <taxon>Liliopsida</taxon>
        <taxon>Zingiberales</taxon>
        <taxon>Musaceae</taxon>
        <taxon>Ensete</taxon>
    </lineage>
</organism>
<feature type="compositionally biased region" description="Acidic residues" evidence="1">
    <location>
        <begin position="1"/>
        <end position="23"/>
    </location>
</feature>
<feature type="non-terminal residue" evidence="2">
    <location>
        <position position="1"/>
    </location>
</feature>
<name>A0A426XQN7_ENSVE</name>
<protein>
    <submittedName>
        <fullName evidence="2">Uncharacterized protein</fullName>
    </submittedName>
</protein>
<gene>
    <name evidence="2" type="ORF">B296_00047141</name>
</gene>
<comment type="caution">
    <text evidence="2">The sequence shown here is derived from an EMBL/GenBank/DDBJ whole genome shotgun (WGS) entry which is preliminary data.</text>
</comment>
<dbReference type="Proteomes" id="UP000287651">
    <property type="component" value="Unassembled WGS sequence"/>
</dbReference>
<sequence>KVDDLEEEEEEEEAKGEEAEEWWGEEKGAAPAAAAGQADRRRGLEIGGTVELDLLEDLLAIRVIDVLERRLANLANLKEALGMVFIPEARGVKRNGGELGLTEGSGFLTAKESYGTAVMADVNGFCLLGSTKAGR</sequence>
<dbReference type="EMBL" id="AMZH03018303">
    <property type="protein sequence ID" value="RRT41784.1"/>
    <property type="molecule type" value="Genomic_DNA"/>
</dbReference>